<dbReference type="GO" id="GO:0003700">
    <property type="term" value="F:DNA-binding transcription factor activity"/>
    <property type="evidence" value="ECO:0007669"/>
    <property type="project" value="InterPro"/>
</dbReference>
<evidence type="ECO:0000313" key="8">
    <source>
        <dbReference type="Proteomes" id="UP001163823"/>
    </source>
</evidence>
<dbReference type="AlphaFoldDB" id="A0AAD7PZV0"/>
<name>A0AAD7PZV0_QUISA</name>
<dbReference type="PANTHER" id="PTHR32467:SF90">
    <property type="entry name" value="AP2-LIKE ETHYLENE-RESPONSIVE TRANSCRIPTION FACTOR AIL1"/>
    <property type="match status" value="1"/>
</dbReference>
<evidence type="ECO:0000313" key="7">
    <source>
        <dbReference type="EMBL" id="KAJ7972255.1"/>
    </source>
</evidence>
<keyword evidence="4" id="KW-0804">Transcription</keyword>
<keyword evidence="5" id="KW-0539">Nucleus</keyword>
<keyword evidence="3" id="KW-0238">DNA-binding</keyword>
<dbReference type="InterPro" id="IPR036955">
    <property type="entry name" value="AP2/ERF_dom_sf"/>
</dbReference>
<dbReference type="SMART" id="SM00380">
    <property type="entry name" value="AP2"/>
    <property type="match status" value="1"/>
</dbReference>
<sequence>MLFQPSGYRRTLGNSYSYRLGNINYTKAISVYHGVYRDYITGKWLSRMWIDKYRYNCLGFYETEVEAARAFDIDRIKKSGRNAVTNFDIRLYDVNGILNEHAREVVHLQFKEAGRLENPLLKIFGNTIAAAATRPYSNNLHLGTSSKERTGKRVVDYSNVPMQEQDTGFEAKKRKGKTTIDYTTWNQDFQGSYGG</sequence>
<dbReference type="KEGG" id="qsa:O6P43_010173"/>
<dbReference type="InterPro" id="IPR001471">
    <property type="entry name" value="AP2/ERF_dom"/>
</dbReference>
<evidence type="ECO:0000256" key="4">
    <source>
        <dbReference type="ARBA" id="ARBA00023163"/>
    </source>
</evidence>
<gene>
    <name evidence="7" type="ORF">O6P43_010173</name>
</gene>
<dbReference type="Gene3D" id="3.30.730.10">
    <property type="entry name" value="AP2/ERF domain"/>
    <property type="match status" value="1"/>
</dbReference>
<evidence type="ECO:0000256" key="2">
    <source>
        <dbReference type="ARBA" id="ARBA00023015"/>
    </source>
</evidence>
<evidence type="ECO:0000259" key="6">
    <source>
        <dbReference type="PROSITE" id="PS51032"/>
    </source>
</evidence>
<comment type="caution">
    <text evidence="7">The sequence shown here is derived from an EMBL/GenBank/DDBJ whole genome shotgun (WGS) entry which is preliminary data.</text>
</comment>
<evidence type="ECO:0000256" key="1">
    <source>
        <dbReference type="ARBA" id="ARBA00004123"/>
    </source>
</evidence>
<feature type="domain" description="AP2/ERF" evidence="6">
    <location>
        <begin position="31"/>
        <end position="88"/>
    </location>
</feature>
<evidence type="ECO:0000256" key="5">
    <source>
        <dbReference type="ARBA" id="ARBA00023242"/>
    </source>
</evidence>
<dbReference type="Proteomes" id="UP001163823">
    <property type="component" value="Chromosome 4"/>
</dbReference>
<proteinExistence type="predicted"/>
<dbReference type="GO" id="GO:0005634">
    <property type="term" value="C:nucleus"/>
    <property type="evidence" value="ECO:0007669"/>
    <property type="project" value="UniProtKB-SubCell"/>
</dbReference>
<protein>
    <submittedName>
        <fullName evidence="7">AP2-like ethylene-responsive transcription factor</fullName>
    </submittedName>
</protein>
<dbReference type="SUPFAM" id="SSF54171">
    <property type="entry name" value="DNA-binding domain"/>
    <property type="match status" value="1"/>
</dbReference>
<evidence type="ECO:0000256" key="3">
    <source>
        <dbReference type="ARBA" id="ARBA00023125"/>
    </source>
</evidence>
<keyword evidence="8" id="KW-1185">Reference proteome</keyword>
<dbReference type="EMBL" id="JARAOO010000004">
    <property type="protein sequence ID" value="KAJ7972255.1"/>
    <property type="molecule type" value="Genomic_DNA"/>
</dbReference>
<comment type="subcellular location">
    <subcellularLocation>
        <location evidence="1">Nucleus</location>
    </subcellularLocation>
</comment>
<dbReference type="PANTHER" id="PTHR32467">
    <property type="entry name" value="AP2-LIKE ETHYLENE-RESPONSIVE TRANSCRIPTION FACTOR"/>
    <property type="match status" value="1"/>
</dbReference>
<organism evidence="7 8">
    <name type="scientific">Quillaja saponaria</name>
    <name type="common">Soap bark tree</name>
    <dbReference type="NCBI Taxonomy" id="32244"/>
    <lineage>
        <taxon>Eukaryota</taxon>
        <taxon>Viridiplantae</taxon>
        <taxon>Streptophyta</taxon>
        <taxon>Embryophyta</taxon>
        <taxon>Tracheophyta</taxon>
        <taxon>Spermatophyta</taxon>
        <taxon>Magnoliopsida</taxon>
        <taxon>eudicotyledons</taxon>
        <taxon>Gunneridae</taxon>
        <taxon>Pentapetalae</taxon>
        <taxon>rosids</taxon>
        <taxon>fabids</taxon>
        <taxon>Fabales</taxon>
        <taxon>Quillajaceae</taxon>
        <taxon>Quillaja</taxon>
    </lineage>
</organism>
<dbReference type="InterPro" id="IPR016177">
    <property type="entry name" value="DNA-bd_dom_sf"/>
</dbReference>
<reference evidence="7" key="1">
    <citation type="journal article" date="2023" name="Science">
        <title>Elucidation of the pathway for biosynthesis of saponin adjuvants from the soapbark tree.</title>
        <authorList>
            <person name="Reed J."/>
            <person name="Orme A."/>
            <person name="El-Demerdash A."/>
            <person name="Owen C."/>
            <person name="Martin L.B.B."/>
            <person name="Misra R.C."/>
            <person name="Kikuchi S."/>
            <person name="Rejzek M."/>
            <person name="Martin A.C."/>
            <person name="Harkess A."/>
            <person name="Leebens-Mack J."/>
            <person name="Louveau T."/>
            <person name="Stephenson M.J."/>
            <person name="Osbourn A."/>
        </authorList>
    </citation>
    <scope>NUCLEOTIDE SEQUENCE</scope>
    <source>
        <strain evidence="7">S10</strain>
    </source>
</reference>
<dbReference type="GO" id="GO:0003677">
    <property type="term" value="F:DNA binding"/>
    <property type="evidence" value="ECO:0007669"/>
    <property type="project" value="UniProtKB-KW"/>
</dbReference>
<dbReference type="PROSITE" id="PS51032">
    <property type="entry name" value="AP2_ERF"/>
    <property type="match status" value="1"/>
</dbReference>
<keyword evidence="2" id="KW-0805">Transcription regulation</keyword>
<accession>A0AAD7PZV0</accession>